<gene>
    <name evidence="3" type="ORF">KQ878_01280</name>
</gene>
<keyword evidence="2" id="KW-1133">Transmembrane helix</keyword>
<feature type="compositionally biased region" description="Low complexity" evidence="1">
    <location>
        <begin position="161"/>
        <end position="170"/>
    </location>
</feature>
<name>A0ABS6DRG8_9MOLU</name>
<evidence type="ECO:0000313" key="4">
    <source>
        <dbReference type="Proteomes" id="UP000812267"/>
    </source>
</evidence>
<evidence type="ECO:0000256" key="2">
    <source>
        <dbReference type="SAM" id="Phobius"/>
    </source>
</evidence>
<dbReference type="RefSeq" id="WP_216505313.1">
    <property type="nucleotide sequence ID" value="NZ_JAHMHJ010000001.1"/>
</dbReference>
<sequence>MSKYKHKDKVEAWTKVLMANAEHMKSRVKLSIQSGALMTIIIGFVLGLFIYASVAKPAAPASNNNTAHQIFALVLLVIAFLGSIWWLVANIMQLVTLNMIIKGYSAEEVRPTISKWIIVGLVRYPNRYLLESVDTEEEMSILRDKIENNNTQEEAQITEVNNDVAQSNDNNNDDKNSFKFINEENKE</sequence>
<keyword evidence="2" id="KW-0812">Transmembrane</keyword>
<proteinExistence type="predicted"/>
<feature type="compositionally biased region" description="Basic and acidic residues" evidence="1">
    <location>
        <begin position="172"/>
        <end position="187"/>
    </location>
</feature>
<feature type="region of interest" description="Disordered" evidence="1">
    <location>
        <begin position="161"/>
        <end position="187"/>
    </location>
</feature>
<reference evidence="3" key="1">
    <citation type="submission" date="2021-06" db="EMBL/GenBank/DDBJ databases">
        <title>Novel Mycoplasma species detected in California sea lions (Zalophus californianus) from the USA.</title>
        <authorList>
            <person name="Volokhov D.V."/>
            <person name="Furtak V.A."/>
            <person name="Zagorodnyaya T.A."/>
        </authorList>
    </citation>
    <scope>NUCLEOTIDE SEQUENCE [LARGE SCALE GENOMIC DNA]</scope>
    <source>
        <strain evidence="3">CSL 4779</strain>
    </source>
</reference>
<keyword evidence="2" id="KW-0472">Membrane</keyword>
<comment type="caution">
    <text evidence="3">The sequence shown here is derived from an EMBL/GenBank/DDBJ whole genome shotgun (WGS) entry which is preliminary data.</text>
</comment>
<dbReference type="EMBL" id="JAHMHK010000001">
    <property type="protein sequence ID" value="MBU4693516.1"/>
    <property type="molecule type" value="Genomic_DNA"/>
</dbReference>
<evidence type="ECO:0000313" key="3">
    <source>
        <dbReference type="EMBL" id="MBU4693516.1"/>
    </source>
</evidence>
<feature type="transmembrane region" description="Helical" evidence="2">
    <location>
        <begin position="66"/>
        <end position="89"/>
    </location>
</feature>
<keyword evidence="4" id="KW-1185">Reference proteome</keyword>
<dbReference type="Proteomes" id="UP000812267">
    <property type="component" value="Unassembled WGS sequence"/>
</dbReference>
<evidence type="ECO:0000256" key="1">
    <source>
        <dbReference type="SAM" id="MobiDB-lite"/>
    </source>
</evidence>
<organism evidence="3 4">
    <name type="scientific">Mycoplasma zalophidermidis</name>
    <dbReference type="NCBI Taxonomy" id="398174"/>
    <lineage>
        <taxon>Bacteria</taxon>
        <taxon>Bacillati</taxon>
        <taxon>Mycoplasmatota</taxon>
        <taxon>Mollicutes</taxon>
        <taxon>Mycoplasmataceae</taxon>
        <taxon>Mycoplasma</taxon>
    </lineage>
</organism>
<protein>
    <submittedName>
        <fullName evidence="3">Uncharacterized protein</fullName>
    </submittedName>
</protein>
<feature type="transmembrane region" description="Helical" evidence="2">
    <location>
        <begin position="34"/>
        <end position="54"/>
    </location>
</feature>
<accession>A0ABS6DRG8</accession>